<accession>A0AAD7K1Q5</accession>
<sequence length="1226" mass="135280">MLRVRSRRCTGKGNPDSISCSSCLGLGPEIDAVRARAQEFPGKKPNNRLSHDQLDRKLNAVNKQLQTERVKNTNSRKYLARAHKRINAFQTLLDLISSDDVPGLSRLLSNAKKEGWGTSKTCSQVVLAIAGLYHSCNYTSLDKDLAVLIYELGGGAALYALNKAPISLPSRHTIAEERQKISLRITVGPVKLTDIMANIEMLFKDIEIGEHDKVIHTLCQDEIAGDGRLCYLDDTDEIAGLCEHANAELETFRMGSNLTTIHAAVKAAREGRVHVGKEYSVAAFARHAPTDYGAKPVLLMPTCKHGSWQTAALNLQKLLSAWKLSPYGEIMHGPVKNIASDGVSDRRRALYFLCMRHEVKPGNPLWQHVGGLPGLNRFTGDDGVTRIFDPKHTWKRAYLMIATQTGFLLYKPGTRKTVLSKEGIIVLGLVINKNLIAQWLERLSGHDWSDTTIQGLLNPKDPQNVPNAVKLLTLLADLRHLDTSEFDPTELHIHRAFSLLGEMLDAMLEPFINCHFRHSSFSSSNSHIWPVHYSSSTSRISFPIAHSKVLNPLLKVFLCLLGDDVLEILFGRSRMIGGHSPNMAIDELRRRFGSALRLDEIYRRRPHLEKTARRLMLVRSCDIDHISPRNCVVDIAAGSCDILACYFEGRGLAVDFMAKFGLKIDFDKLFQQKETDLMRPKGGKYPGVSTKADRSLADAESVLNSTADADGDPASEALAEILAFDGAAAIAAEKAAESEIEPHSVWIELEGKKVHKKSIVRTLMDPTLDIDTAKSHDRLLRIRCFSIGGDDWNRKAAKIHDKSADEHLLKLGGHFATLVAVNTSQVSLAILQCTVIKSNTTNQPVYLDAAPIAELGLPGTHYTVTGKILSLVPFFTPSDTISWAWDTGFVAFESPKVKHVVSTVPARMRHLSICVNGYLALPLSSPALRPAKAILEDIGGDIMPHLAQAVDITWVFTDAQLKSFEATLLNRVREEEQRLKIPVYGPVKEGTYPYEADMELKDGILIHISHRLESVAAPSLKDGLRQCLVCGKQIAGPDRQNHMGKHILLSLRGIPESKVSGNYPCGFCGKTKSEGGCTTTIQRGKARTTCTEGYEFQIAAASKSSAAKPCINTPVRCPLCSDTHWKYNMERHLGDRHPNWQTTTHAETRGLLDSKITITHSEECRLGIPEPLMVTQAESGGDEPSPGDKRRAPLSPAGTPRRPRVQRMNPTIATDAIDDSDSDFVP</sequence>
<dbReference type="AlphaFoldDB" id="A0AAD7K1Q5"/>
<name>A0AAD7K1Q5_9AGAR</name>
<protein>
    <submittedName>
        <fullName evidence="2">Uncharacterized protein</fullName>
    </submittedName>
</protein>
<feature type="region of interest" description="Disordered" evidence="1">
    <location>
        <begin position="1175"/>
        <end position="1226"/>
    </location>
</feature>
<reference evidence="2" key="1">
    <citation type="submission" date="2023-03" db="EMBL/GenBank/DDBJ databases">
        <title>Massive genome expansion in bonnet fungi (Mycena s.s.) driven by repeated elements and novel gene families across ecological guilds.</title>
        <authorList>
            <consortium name="Lawrence Berkeley National Laboratory"/>
            <person name="Harder C.B."/>
            <person name="Miyauchi S."/>
            <person name="Viragh M."/>
            <person name="Kuo A."/>
            <person name="Thoen E."/>
            <person name="Andreopoulos B."/>
            <person name="Lu D."/>
            <person name="Skrede I."/>
            <person name="Drula E."/>
            <person name="Henrissat B."/>
            <person name="Morin E."/>
            <person name="Kohler A."/>
            <person name="Barry K."/>
            <person name="LaButti K."/>
            <person name="Morin E."/>
            <person name="Salamov A."/>
            <person name="Lipzen A."/>
            <person name="Mereny Z."/>
            <person name="Hegedus B."/>
            <person name="Baldrian P."/>
            <person name="Stursova M."/>
            <person name="Weitz H."/>
            <person name="Taylor A."/>
            <person name="Grigoriev I.V."/>
            <person name="Nagy L.G."/>
            <person name="Martin F."/>
            <person name="Kauserud H."/>
        </authorList>
    </citation>
    <scope>NUCLEOTIDE SEQUENCE</scope>
    <source>
        <strain evidence="2">CBHHK182m</strain>
    </source>
</reference>
<evidence type="ECO:0000313" key="3">
    <source>
        <dbReference type="Proteomes" id="UP001215598"/>
    </source>
</evidence>
<feature type="compositionally biased region" description="Acidic residues" evidence="1">
    <location>
        <begin position="1216"/>
        <end position="1226"/>
    </location>
</feature>
<dbReference type="EMBL" id="JARKIB010000009">
    <property type="protein sequence ID" value="KAJ7776455.1"/>
    <property type="molecule type" value="Genomic_DNA"/>
</dbReference>
<proteinExistence type="predicted"/>
<comment type="caution">
    <text evidence="2">The sequence shown here is derived from an EMBL/GenBank/DDBJ whole genome shotgun (WGS) entry which is preliminary data.</text>
</comment>
<dbReference type="Proteomes" id="UP001215598">
    <property type="component" value="Unassembled WGS sequence"/>
</dbReference>
<organism evidence="2 3">
    <name type="scientific">Mycena metata</name>
    <dbReference type="NCBI Taxonomy" id="1033252"/>
    <lineage>
        <taxon>Eukaryota</taxon>
        <taxon>Fungi</taxon>
        <taxon>Dikarya</taxon>
        <taxon>Basidiomycota</taxon>
        <taxon>Agaricomycotina</taxon>
        <taxon>Agaricomycetes</taxon>
        <taxon>Agaricomycetidae</taxon>
        <taxon>Agaricales</taxon>
        <taxon>Marasmiineae</taxon>
        <taxon>Mycenaceae</taxon>
        <taxon>Mycena</taxon>
    </lineage>
</organism>
<gene>
    <name evidence="2" type="ORF">B0H16DRAFT_1449886</name>
</gene>
<evidence type="ECO:0000256" key="1">
    <source>
        <dbReference type="SAM" id="MobiDB-lite"/>
    </source>
</evidence>
<keyword evidence="3" id="KW-1185">Reference proteome</keyword>
<evidence type="ECO:0000313" key="2">
    <source>
        <dbReference type="EMBL" id="KAJ7776455.1"/>
    </source>
</evidence>